<dbReference type="FunFam" id="1.25.40.20:FF:000047">
    <property type="entry name" value="Kinase D-interacting substrate of 220 kDa B"/>
    <property type="match status" value="1"/>
</dbReference>
<dbReference type="ZFIN" id="ZDB-GENE-030131-7824">
    <property type="gene designation" value="kidins220b"/>
</dbReference>
<dbReference type="GO" id="GO:0030165">
    <property type="term" value="F:PDZ domain binding"/>
    <property type="evidence" value="ECO:0000353"/>
    <property type="project" value="ZFIN"/>
</dbReference>
<evidence type="ECO:0000313" key="2">
    <source>
        <dbReference type="Proteomes" id="UP000000437"/>
    </source>
</evidence>
<dbReference type="OrthoDB" id="6084525at2759"/>
<dbReference type="CTD" id="335881"/>
<gene>
    <name evidence="3 4" type="primary">kidins220b</name>
    <name evidence="3" type="synonym">dZ119J18.2</name>
    <name evidence="3" type="synonym">fj35h03</name>
    <name evidence="3" type="synonym">kidins220</name>
    <name evidence="3" type="synonym">wu:fj35h03</name>
    <name evidence="3" type="synonym">zgc:63531</name>
</gene>
<protein>
    <submittedName>
        <fullName evidence="3">Kinase D-interacting substrate of 220 kDa B isoform X4</fullName>
    </submittedName>
</protein>
<dbReference type="InterPro" id="IPR036770">
    <property type="entry name" value="Ankyrin_rpt-contain_sf"/>
</dbReference>
<dbReference type="InterPro" id="IPR011646">
    <property type="entry name" value="KAP_P-loop"/>
</dbReference>
<accession>A0A8M2B7I2</accession>
<dbReference type="SMART" id="SM00248">
    <property type="entry name" value="ANK"/>
    <property type="match status" value="11"/>
</dbReference>
<dbReference type="Pfam" id="PF12796">
    <property type="entry name" value="Ank_2"/>
    <property type="match status" value="4"/>
</dbReference>
<dbReference type="Pfam" id="PF07693">
    <property type="entry name" value="KAP_NTPase"/>
    <property type="match status" value="1"/>
</dbReference>
<dbReference type="GeneID" id="335881"/>
<proteinExistence type="evidence at protein level"/>
<dbReference type="SUPFAM" id="SSF48403">
    <property type="entry name" value="Ankyrin repeat"/>
    <property type="match status" value="1"/>
</dbReference>
<dbReference type="RefSeq" id="XP_005160697.2">
    <property type="nucleotide sequence ID" value="XM_005160640.6"/>
</dbReference>
<reference evidence="3" key="1">
    <citation type="submission" date="2025-08" db="UniProtKB">
        <authorList>
            <consortium name="RefSeq"/>
        </authorList>
    </citation>
    <scope>IDENTIFICATION</scope>
    <source>
        <strain evidence="3">Tuebingen</strain>
        <tissue evidence="3">Fibroblasts and whole tissue</tissue>
    </source>
</reference>
<keyword evidence="5" id="KW-1267">Proteomics identification</keyword>
<keyword evidence="2" id="KW-1185">Reference proteome</keyword>
<keyword evidence="3" id="KW-0808">Transferase</keyword>
<keyword evidence="3" id="KW-0418">Kinase</keyword>
<sequence>MDTTTSIKMTTLAIQNLFSYVEEENLAAVKVHLDKFKEVDGRSDNGQTPLMLASEQGSLEIVQELIRRGANVNLDDVDCWSALISAAKEGHVEVVKELLENSAYIEHRDMGGWTALTWASYKGRVEVATVLLENGANPNTTGQQYSVYPIIWAAGRGHAEIVKLLLEHGAKVNCSDKYGTTPLIWAARKGHYDCVMHLLENGADVDQEGANSMTALIVAVKGGYTEVVKELLKRNPNVNMTDKDGNTALMIAAKEGYTEIVQDLLDAGTYVNIPDRSGDTVLIGAVRGGHVEIVRALLHKYADIDIRGQENKTALYWAVEKGNATMVRDILQCNPDTETTTKDSETPLIKATKMRSIEVVELLLDKGAKVSAVDKRGDTPLHIAIRGRSRRLAELLLRNPKDGRLLYRPNKAGETPYNIDCSHQKSILTQIFGARHLSPTESDGDMLGYDLYSSALADILSEPTMQPPICVGLYAQWGSGKSFLLKKLEDEMKTFAGQQVEPLFQFSWLVVLLSLLLCGSVALVLGFTVDPKLAIAISLSILALLYVFFVVVYFGSRREGESWNWAWVISTRLARHIGYLELLLKLMFVNPPELPEQTTRALPVRFLFTDYNRLSSVGGETSMAEMIATLSDACEREFGFLATRLFRVFKTEDTQGKKKWKKTCCIPSFVIFLFILGCLIMGMALLAVFKVDGQNQTVNAVLVSMASVVGLALLLNCRTWWQVTDSVLNSQRKRLHSAANKMHKLKSEGFMKVLKNEVELMAKMAKTIDGFTQNQTRLVVIIDGLDSCEQDKVLQMLDTVRVLFSKGPFISIFASDPHIIIKAINQNLNSVLRDSNINGHDYMRNIVHLPVFLNSRGLSSAKKMCAPAPANGETGNSEGWHEELDRKLSQNSLGDQTKFGSKTTLNRRDTYRRRQMQRSVTRQMSFDLTKLLVTEDWFSDISPQTMRRLLNIVSVTGRLLRANQISFNWDRLASWINLTEQWPYRTSWLILYLEETDGIPDQTNLKTIYERISKNIPTTKDVEPLLEIDGDVRSFEVFLSSRTPVLAARDIRTFLPCTVNLDPKLREIIADVRAAREQVNMAGVTYPTLPLQEGRPISMYSQQSSACSPTASFNGPYNPTGVSPQPHSAYFSGMAGPQHPFYNRGKVPSLKKKQGSASVVSGTPSILLSSMSTDVICERVKLIDGIDQNLISQYTATIKKANINGRVLSQCNIDELKKEMNMNFGDWQLFRTSVLEMRHVENQVLHEEAPSEQGSITVGHVEPCRHAGAAAQGVAGNTDTSPMYNFNLSFEELSNVGLEEPPRHVNATWMGTTHRTPSMSSLNSQESSNEICKLTDKQQAEYRNAYEDYIASMSQLELGMEKPVPPFVSQLMHSSSEDKKKDGNDQDGRKSVSKRGSTKSGSDNTDYASADAATLDPITEEDEKVDHGSSKSLLGRKTSGDKVSLFQGADLKLKAGGGSRYQKLTSDDEESEESDNAPLLKDGKKPEAKASDGGDRSLTKGKDYLSDKKDSSDSGVRSNESSPNHSLQDEEADLSQSERANLIELDEENSARKRGLPNSLSGLQDPTIARMSICSEDQCSLLASSPEESWPSSKSYNLNRTPSNTTLNNNTNAQQGNHIRQPSDSSNTTSTTTGSDVIINPGTSTTSATTQNENVRVVHLKRGLNPGDPPEILKVSSETVTFGEERESIL</sequence>
<evidence type="ECO:0000256" key="1">
    <source>
        <dbReference type="PROSITE-ProRule" id="PRU00023"/>
    </source>
</evidence>
<dbReference type="FunFam" id="1.25.40.20:FF:000081">
    <property type="entry name" value="Kinase D-interacting substrate of 220 kDa"/>
    <property type="match status" value="1"/>
</dbReference>
<dbReference type="PROSITE" id="PS50297">
    <property type="entry name" value="ANK_REP_REGION"/>
    <property type="match status" value="9"/>
</dbReference>
<keyword evidence="1" id="KW-0040">ANK repeat</keyword>
<dbReference type="AGR" id="ZFIN:ZDB-GENE-030131-7824"/>
<name>A0A8M2B7I2_DANRE</name>
<dbReference type="FunFam" id="1.25.40.20:FF:000126">
    <property type="entry name" value="Kinase D-interacting substrate of 220 kDa"/>
    <property type="match status" value="1"/>
</dbReference>
<dbReference type="InterPro" id="IPR002110">
    <property type="entry name" value="Ankyrin_rpt"/>
</dbReference>
<evidence type="ECO:0000313" key="3">
    <source>
        <dbReference type="RefSeq" id="XP_005160697.2"/>
    </source>
</evidence>
<dbReference type="FunFam" id="1.25.40.20:FF:000109">
    <property type="entry name" value="Kinase D-interacting substrate of 220 kDa"/>
    <property type="match status" value="1"/>
</dbReference>
<evidence type="ECO:0000313" key="4">
    <source>
        <dbReference type="ZFIN" id="ZDB-GENE-030131-7824"/>
    </source>
</evidence>
<dbReference type="PRINTS" id="PR01415">
    <property type="entry name" value="ANKYRIN"/>
</dbReference>
<dbReference type="PANTHER" id="PTHR24116:SF2">
    <property type="entry name" value="KINASE D-INTERACTING SUBSTRATE OF 220 KDA B"/>
    <property type="match status" value="1"/>
</dbReference>
<dbReference type="Proteomes" id="UP000000437">
    <property type="component" value="Chromosome 20"/>
</dbReference>
<dbReference type="GO" id="GO:0016301">
    <property type="term" value="F:kinase activity"/>
    <property type="evidence" value="ECO:0007669"/>
    <property type="project" value="UniProtKB-KW"/>
</dbReference>
<organism evidence="2 3">
    <name type="scientific">Danio rerio</name>
    <name type="common">Zebrafish</name>
    <name type="synonym">Brachydanio rerio</name>
    <dbReference type="NCBI Taxonomy" id="7955"/>
    <lineage>
        <taxon>Eukaryota</taxon>
        <taxon>Metazoa</taxon>
        <taxon>Chordata</taxon>
        <taxon>Craniata</taxon>
        <taxon>Vertebrata</taxon>
        <taxon>Euteleostomi</taxon>
        <taxon>Actinopterygii</taxon>
        <taxon>Neopterygii</taxon>
        <taxon>Teleostei</taxon>
        <taxon>Ostariophysi</taxon>
        <taxon>Cypriniformes</taxon>
        <taxon>Danionidae</taxon>
        <taxon>Danioninae</taxon>
        <taxon>Danio</taxon>
    </lineage>
</organism>
<dbReference type="PROSITE" id="PS50088">
    <property type="entry name" value="ANK_REPEAT"/>
    <property type="match status" value="10"/>
</dbReference>
<dbReference type="InterPro" id="IPR052771">
    <property type="entry name" value="Neurotrophin_sig_adaptor"/>
</dbReference>
<dbReference type="Gene3D" id="1.25.40.20">
    <property type="entry name" value="Ankyrin repeat-containing domain"/>
    <property type="match status" value="2"/>
</dbReference>
<dbReference type="InterPro" id="IPR057092">
    <property type="entry name" value="SAM_KIDINS220"/>
</dbReference>
<dbReference type="Pfam" id="PF23307">
    <property type="entry name" value="SAM_KIDINS220"/>
    <property type="match status" value="1"/>
</dbReference>
<dbReference type="Pfam" id="PF00023">
    <property type="entry name" value="Ank"/>
    <property type="match status" value="2"/>
</dbReference>
<dbReference type="PANTHER" id="PTHR24116">
    <property type="entry name" value="KINASE D-INTERACTING SUBSTRATE OF 220 KDA"/>
    <property type="match status" value="1"/>
</dbReference>
<evidence type="ECO:0007829" key="5">
    <source>
        <dbReference type="PeptideAtlas" id="A0A8M2B7I2"/>
    </source>
</evidence>